<protein>
    <submittedName>
        <fullName evidence="2">Uncharacterized protein</fullName>
    </submittedName>
</protein>
<feature type="transmembrane region" description="Helical" evidence="1">
    <location>
        <begin position="68"/>
        <end position="89"/>
    </location>
</feature>
<organism evidence="2 3">
    <name type="scientific">Anoxybacillus suryakundensis</name>
    <dbReference type="NCBI Taxonomy" id="1325335"/>
    <lineage>
        <taxon>Bacteria</taxon>
        <taxon>Bacillati</taxon>
        <taxon>Bacillota</taxon>
        <taxon>Bacilli</taxon>
        <taxon>Bacillales</taxon>
        <taxon>Anoxybacillaceae</taxon>
        <taxon>Anoxybacillus</taxon>
    </lineage>
</organism>
<reference evidence="3" key="1">
    <citation type="submission" date="2015-08" db="EMBL/GenBank/DDBJ databases">
        <authorList>
            <person name="Varghese N."/>
        </authorList>
    </citation>
    <scope>NUCLEOTIDE SEQUENCE [LARGE SCALE GENOMIC DNA]</scope>
    <source>
        <strain evidence="3">DSM 27374</strain>
    </source>
</reference>
<dbReference type="OrthoDB" id="2968236at2"/>
<dbReference type="RefSeq" id="WP_055441378.1">
    <property type="nucleotide sequence ID" value="NZ_BAABDZ010000030.1"/>
</dbReference>
<keyword evidence="1" id="KW-1133">Transmembrane helix</keyword>
<keyword evidence="1" id="KW-0472">Membrane</keyword>
<gene>
    <name evidence="2" type="ORF">Ga0061060_10968</name>
</gene>
<evidence type="ECO:0000313" key="3">
    <source>
        <dbReference type="Proteomes" id="UP000182738"/>
    </source>
</evidence>
<keyword evidence="3" id="KW-1185">Reference proteome</keyword>
<evidence type="ECO:0000256" key="1">
    <source>
        <dbReference type="SAM" id="Phobius"/>
    </source>
</evidence>
<sequence length="130" mass="14540">MIKLPESRSKQWYGVAVFLFFLLFCVLIASRLLLNVGLDDKQFVGFGIISFILSCIIGISGFFGKKTFVVVCSSFFTIGIVYVLFISFTLMHDGWSDLTSIISFLVISAFGIVVGIIAEMIRTLFKKKPM</sequence>
<dbReference type="EMBL" id="CYGZ01000009">
    <property type="protein sequence ID" value="CUA80389.1"/>
    <property type="molecule type" value="Genomic_DNA"/>
</dbReference>
<name>A0A0K6GNU1_9BACL</name>
<dbReference type="Proteomes" id="UP000182738">
    <property type="component" value="Unassembled WGS sequence"/>
</dbReference>
<proteinExistence type="predicted"/>
<keyword evidence="1" id="KW-0812">Transmembrane</keyword>
<feature type="transmembrane region" description="Helical" evidence="1">
    <location>
        <begin position="43"/>
        <end position="63"/>
    </location>
</feature>
<dbReference type="AlphaFoldDB" id="A0A0K6GNU1"/>
<feature type="transmembrane region" description="Helical" evidence="1">
    <location>
        <begin position="101"/>
        <end position="121"/>
    </location>
</feature>
<evidence type="ECO:0000313" key="2">
    <source>
        <dbReference type="EMBL" id="CUA80389.1"/>
    </source>
</evidence>
<accession>A0A0K6GNU1</accession>
<feature type="transmembrane region" description="Helical" evidence="1">
    <location>
        <begin position="12"/>
        <end position="31"/>
    </location>
</feature>